<evidence type="ECO:0000313" key="3">
    <source>
        <dbReference type="Proteomes" id="UP000718564"/>
    </source>
</evidence>
<accession>A0ABX1PEV4</accession>
<evidence type="ECO:0000313" key="2">
    <source>
        <dbReference type="EMBL" id="NMG22866.1"/>
    </source>
</evidence>
<dbReference type="PROSITE" id="PS51186">
    <property type="entry name" value="GNAT"/>
    <property type="match status" value="1"/>
</dbReference>
<dbReference type="RefSeq" id="WP_211173532.1">
    <property type="nucleotide sequence ID" value="NZ_QMEB01000333.1"/>
</dbReference>
<gene>
    <name evidence="2" type="ORF">DP116_26925</name>
</gene>
<dbReference type="PANTHER" id="PTHR43792">
    <property type="entry name" value="GNAT FAMILY, PUTATIVE (AFU_ORTHOLOGUE AFUA_3G00765)-RELATED-RELATED"/>
    <property type="match status" value="1"/>
</dbReference>
<dbReference type="SUPFAM" id="SSF55729">
    <property type="entry name" value="Acyl-CoA N-acyltransferases (Nat)"/>
    <property type="match status" value="1"/>
</dbReference>
<name>A0ABX1PEV4_9CYAN</name>
<reference evidence="2 3" key="1">
    <citation type="submission" date="2018-06" db="EMBL/GenBank/DDBJ databases">
        <title>Comparative genomics of Brasilonema spp. strains.</title>
        <authorList>
            <person name="Alvarenga D.O."/>
            <person name="Fiore M.F."/>
            <person name="Varani A.M."/>
        </authorList>
    </citation>
    <scope>NUCLEOTIDE SEQUENCE [LARGE SCALE GENOMIC DNA]</scope>
    <source>
        <strain evidence="2 3">SPC951</strain>
    </source>
</reference>
<feature type="domain" description="N-acetyltransferase" evidence="1">
    <location>
        <begin position="35"/>
        <end position="189"/>
    </location>
</feature>
<dbReference type="InterPro" id="IPR051531">
    <property type="entry name" value="N-acetyltransferase"/>
</dbReference>
<dbReference type="InterPro" id="IPR000182">
    <property type="entry name" value="GNAT_dom"/>
</dbReference>
<organism evidence="2 3">
    <name type="scientific">Brasilonema bromeliae SPC951</name>
    <dbReference type="NCBI Taxonomy" id="385972"/>
    <lineage>
        <taxon>Bacteria</taxon>
        <taxon>Bacillati</taxon>
        <taxon>Cyanobacteriota</taxon>
        <taxon>Cyanophyceae</taxon>
        <taxon>Nostocales</taxon>
        <taxon>Scytonemataceae</taxon>
        <taxon>Brasilonema</taxon>
        <taxon>Bromeliae group (in: Brasilonema)</taxon>
    </lineage>
</organism>
<dbReference type="PANTHER" id="PTHR43792:SF1">
    <property type="entry name" value="N-ACETYLTRANSFERASE DOMAIN-CONTAINING PROTEIN"/>
    <property type="match status" value="1"/>
</dbReference>
<dbReference type="InterPro" id="IPR016181">
    <property type="entry name" value="Acyl_CoA_acyltransferase"/>
</dbReference>
<protein>
    <submittedName>
        <fullName evidence="2">N-acetyltransferase</fullName>
    </submittedName>
</protein>
<proteinExistence type="predicted"/>
<evidence type="ECO:0000259" key="1">
    <source>
        <dbReference type="PROSITE" id="PS51186"/>
    </source>
</evidence>
<sequence length="191" mass="21969">MPHNNSTMMKLITPETTLETSRLLLEPLVASHAVHIYRQLKDERLYQFIPQEPPISLQVLQTRYRALSSRLSPDGQEAWLNWAVSLRQFETYIGTLEATVYANQTAAIAYMIFPPFWQQGYAKEGCLQLLNHLFNDYQVNIVAAEIDTRNVASIELIKSLGFKRVSTKENADFFKGCVSHEYRYECMSSPT</sequence>
<dbReference type="Gene3D" id="3.40.630.30">
    <property type="match status" value="1"/>
</dbReference>
<keyword evidence="3" id="KW-1185">Reference proteome</keyword>
<dbReference type="Pfam" id="PF13302">
    <property type="entry name" value="Acetyltransf_3"/>
    <property type="match status" value="1"/>
</dbReference>
<dbReference type="EMBL" id="QMEB01000333">
    <property type="protein sequence ID" value="NMG22866.1"/>
    <property type="molecule type" value="Genomic_DNA"/>
</dbReference>
<comment type="caution">
    <text evidence="2">The sequence shown here is derived from an EMBL/GenBank/DDBJ whole genome shotgun (WGS) entry which is preliminary data.</text>
</comment>
<dbReference type="Proteomes" id="UP000718564">
    <property type="component" value="Unassembled WGS sequence"/>
</dbReference>